<feature type="domain" description="Cupin type-1" evidence="12">
    <location>
        <begin position="78"/>
        <end position="227"/>
    </location>
</feature>
<dbReference type="Pfam" id="PF00190">
    <property type="entry name" value="Cupin_1"/>
    <property type="match status" value="1"/>
</dbReference>
<dbReference type="Proteomes" id="UP001085076">
    <property type="component" value="Miscellaneous, Linkage group lg02"/>
</dbReference>
<evidence type="ECO:0000313" key="13">
    <source>
        <dbReference type="EMBL" id="KAJ0982730.1"/>
    </source>
</evidence>
<accession>A0A9D5CZF7</accession>
<evidence type="ECO:0000256" key="4">
    <source>
        <dbReference type="ARBA" id="ARBA00022525"/>
    </source>
</evidence>
<comment type="caution">
    <text evidence="13">The sequence shown here is derived from an EMBL/GenBank/DDBJ whole genome shotgun (WGS) entry which is preliminary data.</text>
</comment>
<dbReference type="InterPro" id="IPR014710">
    <property type="entry name" value="RmlC-like_jellyroll"/>
</dbReference>
<evidence type="ECO:0000256" key="1">
    <source>
        <dbReference type="ARBA" id="ARBA00004271"/>
    </source>
</evidence>
<feature type="binding site" evidence="9">
    <location>
        <position position="173"/>
    </location>
    <ligand>
        <name>Mn(2+)</name>
        <dbReference type="ChEBI" id="CHEBI:29035"/>
    </ligand>
</feature>
<evidence type="ECO:0000256" key="6">
    <source>
        <dbReference type="ARBA" id="ARBA00023157"/>
    </source>
</evidence>
<keyword evidence="4 11" id="KW-0964">Secreted</keyword>
<dbReference type="PROSITE" id="PS00725">
    <property type="entry name" value="GERMIN"/>
    <property type="match status" value="1"/>
</dbReference>
<evidence type="ECO:0000256" key="7">
    <source>
        <dbReference type="ARBA" id="ARBA00023211"/>
    </source>
</evidence>
<dbReference type="InterPro" id="IPR019780">
    <property type="entry name" value="Germin_Mn-BS"/>
</dbReference>
<keyword evidence="6 10" id="KW-1015">Disulfide bond</keyword>
<name>A0A9D5CZF7_9LILI</name>
<feature type="binding site" evidence="8">
    <location>
        <position position="134"/>
    </location>
    <ligand>
        <name>oxalate</name>
        <dbReference type="ChEBI" id="CHEBI:30623"/>
    </ligand>
</feature>
<feature type="disulfide bond" evidence="10">
    <location>
        <begin position="49"/>
        <end position="64"/>
    </location>
</feature>
<feature type="binding site" evidence="8">
    <location>
        <position position="124"/>
    </location>
    <ligand>
        <name>oxalate</name>
        <dbReference type="ChEBI" id="CHEBI:30623"/>
    </ligand>
</feature>
<dbReference type="EMBL" id="JAGGNH010000002">
    <property type="protein sequence ID" value="KAJ0982730.1"/>
    <property type="molecule type" value="Genomic_DNA"/>
</dbReference>
<dbReference type="PANTHER" id="PTHR31238">
    <property type="entry name" value="GERMIN-LIKE PROTEIN SUBFAMILY 3 MEMBER 3"/>
    <property type="match status" value="1"/>
</dbReference>
<feature type="binding site" evidence="8">
    <location>
        <position position="113"/>
    </location>
    <ligand>
        <name>oxalate</name>
        <dbReference type="ChEBI" id="CHEBI:30623"/>
    </ligand>
</feature>
<dbReference type="InterPro" id="IPR011051">
    <property type="entry name" value="RmlC_Cupin_sf"/>
</dbReference>
<comment type="similarity">
    <text evidence="2 11">Belongs to the germin family.</text>
</comment>
<dbReference type="CDD" id="cd02241">
    <property type="entry name" value="cupin_OxOx"/>
    <property type="match status" value="1"/>
</dbReference>
<feature type="binding site" evidence="9">
    <location>
        <position position="134"/>
    </location>
    <ligand>
        <name>Mn(2+)</name>
        <dbReference type="ChEBI" id="CHEBI:29035"/>
    </ligand>
</feature>
<dbReference type="InterPro" id="IPR006045">
    <property type="entry name" value="Cupin_1"/>
</dbReference>
<dbReference type="GO" id="GO:0048046">
    <property type="term" value="C:apoplast"/>
    <property type="evidence" value="ECO:0007669"/>
    <property type="project" value="UniProtKB-SubCell"/>
</dbReference>
<gene>
    <name evidence="13" type="ORF">J5N97_010985</name>
</gene>
<dbReference type="Gene3D" id="2.60.120.10">
    <property type="entry name" value="Jelly Rolls"/>
    <property type="match status" value="1"/>
</dbReference>
<proteinExistence type="inferred from homology"/>
<dbReference type="PRINTS" id="PR00325">
    <property type="entry name" value="GERMIN"/>
</dbReference>
<evidence type="ECO:0000256" key="9">
    <source>
        <dbReference type="PIRSR" id="PIRSR601929-2"/>
    </source>
</evidence>
<dbReference type="SUPFAM" id="SSF51182">
    <property type="entry name" value="RmlC-like cupins"/>
    <property type="match status" value="1"/>
</dbReference>
<keyword evidence="7 8" id="KW-0464">Manganese</keyword>
<keyword evidence="5 8" id="KW-0479">Metal-binding</keyword>
<evidence type="ECO:0000256" key="3">
    <source>
        <dbReference type="ARBA" id="ARBA00022523"/>
    </source>
</evidence>
<dbReference type="OrthoDB" id="1921208at2759"/>
<comment type="subcellular location">
    <subcellularLocation>
        <location evidence="1 11">Secreted</location>
        <location evidence="1 11">Extracellular space</location>
        <location evidence="1 11">Apoplast</location>
    </subcellularLocation>
</comment>
<keyword evidence="14" id="KW-1185">Reference proteome</keyword>
<sequence>MNVYIYRGRWKIKFHLTTTMAARQHFLIICLAILLSLCRSDPDALQDFCIGELKAQPSINGFPCKDSKNITSEDFFFSGLAQETHTENTIGSNATLANVLNFPGLNTLGISMNRGGLWRHGGLNPPHSHPRASELVLVRNGRLLVGFVTTDGVFFSKVVNAGELFVIPQGLIHFQYNVGKEKATAITTFNSQLPGVVLASNTLFGSKPSIPTEVLAKAFKIDDQLVNTIKSKFQS</sequence>
<evidence type="ECO:0000259" key="12">
    <source>
        <dbReference type="SMART" id="SM00835"/>
    </source>
</evidence>
<protein>
    <recommendedName>
        <fullName evidence="11">Germin-like protein</fullName>
    </recommendedName>
</protein>
<dbReference type="InterPro" id="IPR001929">
    <property type="entry name" value="Germin"/>
</dbReference>
<evidence type="ECO:0000256" key="2">
    <source>
        <dbReference type="ARBA" id="ARBA00007456"/>
    </source>
</evidence>
<keyword evidence="3 11" id="KW-0052">Apoplast</keyword>
<evidence type="ECO:0000313" key="14">
    <source>
        <dbReference type="Proteomes" id="UP001085076"/>
    </source>
</evidence>
<dbReference type="FunFam" id="2.60.120.10:FF:000005">
    <property type="entry name" value="Germin-like protein subfamily 1 member 8"/>
    <property type="match status" value="1"/>
</dbReference>
<evidence type="ECO:0000256" key="8">
    <source>
        <dbReference type="PIRSR" id="PIRSR601929-1"/>
    </source>
</evidence>
<evidence type="ECO:0000256" key="10">
    <source>
        <dbReference type="PIRSR" id="PIRSR601929-3"/>
    </source>
</evidence>
<evidence type="ECO:0000256" key="5">
    <source>
        <dbReference type="ARBA" id="ARBA00022723"/>
    </source>
</evidence>
<feature type="binding site" evidence="8">
    <location>
        <position position="129"/>
    </location>
    <ligand>
        <name>oxalate</name>
        <dbReference type="ChEBI" id="CHEBI:30623"/>
    </ligand>
</feature>
<feature type="binding site" evidence="9">
    <location>
        <position position="129"/>
    </location>
    <ligand>
        <name>Mn(2+)</name>
        <dbReference type="ChEBI" id="CHEBI:29035"/>
    </ligand>
</feature>
<reference evidence="13" key="1">
    <citation type="submission" date="2021-03" db="EMBL/GenBank/DDBJ databases">
        <authorList>
            <person name="Li Z."/>
            <person name="Yang C."/>
        </authorList>
    </citation>
    <scope>NUCLEOTIDE SEQUENCE</scope>
    <source>
        <strain evidence="13">Dzin_1.0</strain>
        <tissue evidence="13">Leaf</tissue>
    </source>
</reference>
<dbReference type="AlphaFoldDB" id="A0A9D5CZF7"/>
<feature type="binding site" evidence="9">
    <location>
        <position position="127"/>
    </location>
    <ligand>
        <name>Mn(2+)</name>
        <dbReference type="ChEBI" id="CHEBI:29035"/>
    </ligand>
</feature>
<dbReference type="SMART" id="SM00835">
    <property type="entry name" value="Cupin_1"/>
    <property type="match status" value="1"/>
</dbReference>
<reference evidence="13" key="2">
    <citation type="journal article" date="2022" name="Hortic Res">
        <title>The genome of Dioscorea zingiberensis sheds light on the biosynthesis, origin and evolution of the medicinally important diosgenin saponins.</title>
        <authorList>
            <person name="Li Y."/>
            <person name="Tan C."/>
            <person name="Li Z."/>
            <person name="Guo J."/>
            <person name="Li S."/>
            <person name="Chen X."/>
            <person name="Wang C."/>
            <person name="Dai X."/>
            <person name="Yang H."/>
            <person name="Song W."/>
            <person name="Hou L."/>
            <person name="Xu J."/>
            <person name="Tong Z."/>
            <person name="Xu A."/>
            <person name="Yuan X."/>
            <person name="Wang W."/>
            <person name="Yang Q."/>
            <person name="Chen L."/>
            <person name="Sun Z."/>
            <person name="Wang K."/>
            <person name="Pan B."/>
            <person name="Chen J."/>
            <person name="Bao Y."/>
            <person name="Liu F."/>
            <person name="Qi X."/>
            <person name="Gang D.R."/>
            <person name="Wen J."/>
            <person name="Li J."/>
        </authorList>
    </citation>
    <scope>NUCLEOTIDE SEQUENCE</scope>
    <source>
        <strain evidence="13">Dzin_1.0</strain>
    </source>
</reference>
<dbReference type="GO" id="GO:0030145">
    <property type="term" value="F:manganese ion binding"/>
    <property type="evidence" value="ECO:0007669"/>
    <property type="project" value="UniProtKB-UniRule"/>
</dbReference>
<organism evidence="13 14">
    <name type="scientific">Dioscorea zingiberensis</name>
    <dbReference type="NCBI Taxonomy" id="325984"/>
    <lineage>
        <taxon>Eukaryota</taxon>
        <taxon>Viridiplantae</taxon>
        <taxon>Streptophyta</taxon>
        <taxon>Embryophyta</taxon>
        <taxon>Tracheophyta</taxon>
        <taxon>Spermatophyta</taxon>
        <taxon>Magnoliopsida</taxon>
        <taxon>Liliopsida</taxon>
        <taxon>Dioscoreales</taxon>
        <taxon>Dioscoreaceae</taxon>
        <taxon>Dioscorea</taxon>
    </lineage>
</organism>
<evidence type="ECO:0000256" key="11">
    <source>
        <dbReference type="RuleBase" id="RU366015"/>
    </source>
</evidence>